<dbReference type="EMBL" id="MCFJ01000016">
    <property type="protein sequence ID" value="ORY58546.1"/>
    <property type="molecule type" value="Genomic_DNA"/>
</dbReference>
<dbReference type="PANTHER" id="PTHR45398:SF1">
    <property type="entry name" value="ENZYME, PUTATIVE (JCVI)-RELATED"/>
    <property type="match status" value="1"/>
</dbReference>
<evidence type="ECO:0000259" key="6">
    <source>
        <dbReference type="PROSITE" id="PS50075"/>
    </source>
</evidence>
<dbReference type="InterPro" id="IPR036736">
    <property type="entry name" value="ACP-like_sf"/>
</dbReference>
<evidence type="ECO:0000256" key="2">
    <source>
        <dbReference type="ARBA" id="ARBA00022553"/>
    </source>
</evidence>
<keyword evidence="2" id="KW-0597">Phosphoprotein</keyword>
<dbReference type="InterPro" id="IPR009081">
    <property type="entry name" value="PP-bd_ACP"/>
</dbReference>
<keyword evidence="1" id="KW-0596">Phosphopantetheine</keyword>
<evidence type="ECO:0000256" key="3">
    <source>
        <dbReference type="ARBA" id="ARBA00022598"/>
    </source>
</evidence>
<feature type="domain" description="Carrier" evidence="6">
    <location>
        <begin position="304"/>
        <end position="377"/>
    </location>
</feature>
<dbReference type="InterPro" id="IPR045851">
    <property type="entry name" value="AMP-bd_C_sf"/>
</dbReference>
<dbReference type="InterPro" id="IPR023213">
    <property type="entry name" value="CAT-like_dom_sf"/>
</dbReference>
<dbReference type="PROSITE" id="PS50075">
    <property type="entry name" value="CARRIER"/>
    <property type="match status" value="3"/>
</dbReference>
<proteinExistence type="inferred from homology"/>
<dbReference type="Gene3D" id="1.10.1200.10">
    <property type="entry name" value="ACP-like"/>
    <property type="match status" value="3"/>
</dbReference>
<evidence type="ECO:0000313" key="7">
    <source>
        <dbReference type="EMBL" id="ORY58546.1"/>
    </source>
</evidence>
<comment type="similarity">
    <text evidence="4">Belongs to the NRP synthetase family.</text>
</comment>
<dbReference type="InParanoid" id="A0A1Y2DHD6"/>
<dbReference type="InterPro" id="IPR001242">
    <property type="entry name" value="Condensation_dom"/>
</dbReference>
<dbReference type="FunFam" id="3.30.559.30:FF:000002">
    <property type="entry name" value="Nonribosomal peptide synthase Pes1"/>
    <property type="match status" value="1"/>
</dbReference>
<gene>
    <name evidence="7" type="ORF">BCR38DRAFT_352744</name>
</gene>
<name>A0A1Y2DHD6_9PEZI</name>
<reference evidence="7 8" key="1">
    <citation type="submission" date="2016-07" db="EMBL/GenBank/DDBJ databases">
        <title>Pervasive Adenine N6-methylation of Active Genes in Fungi.</title>
        <authorList>
            <consortium name="DOE Joint Genome Institute"/>
            <person name="Mondo S.J."/>
            <person name="Dannebaum R.O."/>
            <person name="Kuo R.C."/>
            <person name="Labutti K."/>
            <person name="Haridas S."/>
            <person name="Kuo A."/>
            <person name="Salamov A."/>
            <person name="Ahrendt S.R."/>
            <person name="Lipzen A."/>
            <person name="Sullivan W."/>
            <person name="Andreopoulos W.B."/>
            <person name="Clum A."/>
            <person name="Lindquist E."/>
            <person name="Daum C."/>
            <person name="Ramamoorthy G.K."/>
            <person name="Gryganskyi A."/>
            <person name="Culley D."/>
            <person name="Magnuson J.K."/>
            <person name="James T.Y."/>
            <person name="O'Malley M.A."/>
            <person name="Stajich J.E."/>
            <person name="Spatafora J.W."/>
            <person name="Visel A."/>
            <person name="Grigoriev I.V."/>
        </authorList>
    </citation>
    <scope>NUCLEOTIDE SEQUENCE [LARGE SCALE GENOMIC DNA]</scope>
    <source>
        <strain evidence="7 8">CBS 129021</strain>
    </source>
</reference>
<dbReference type="InterPro" id="IPR042099">
    <property type="entry name" value="ANL_N_sf"/>
</dbReference>
<dbReference type="FunFam" id="3.30.300.30:FF:000015">
    <property type="entry name" value="Nonribosomal peptide synthase SidD"/>
    <property type="match status" value="1"/>
</dbReference>
<dbReference type="SUPFAM" id="SSF56801">
    <property type="entry name" value="Acetyl-CoA synthetase-like"/>
    <property type="match status" value="2"/>
</dbReference>
<dbReference type="SUPFAM" id="SSF52777">
    <property type="entry name" value="CoA-dependent acyltransferases"/>
    <property type="match status" value="6"/>
</dbReference>
<keyword evidence="3" id="KW-0436">Ligase</keyword>
<dbReference type="GO" id="GO:0016874">
    <property type="term" value="F:ligase activity"/>
    <property type="evidence" value="ECO:0007669"/>
    <property type="project" value="UniProtKB-KW"/>
</dbReference>
<dbReference type="Gene3D" id="3.30.300.30">
    <property type="match status" value="2"/>
</dbReference>
<keyword evidence="8" id="KW-1185">Reference proteome</keyword>
<dbReference type="Proteomes" id="UP000193689">
    <property type="component" value="Unassembled WGS sequence"/>
</dbReference>
<dbReference type="FunFam" id="3.30.559.10:FF:000016">
    <property type="entry name" value="Nonribosomal peptide synthase Pes1"/>
    <property type="match status" value="1"/>
</dbReference>
<dbReference type="SUPFAM" id="SSF47336">
    <property type="entry name" value="ACP-like"/>
    <property type="match status" value="3"/>
</dbReference>
<dbReference type="GeneID" id="63772939"/>
<dbReference type="Pfam" id="PF00501">
    <property type="entry name" value="AMP-binding"/>
    <property type="match status" value="1"/>
</dbReference>
<sequence length="2570" mass="283608">MYSQASPQINHQQVRRTSSVYLSPVDSIWGFPPTDRTTEQILRSALADVLGLDVHTIARDASFSDLGGNAQAAKAVRNDCRQKGLFIRTRDILTCKTIAELETRAIPLSPNPSQPTSSHSVPPLIVSPLQLTSPVSKFNTAMSISSPQAQLSAGSKSPPGARGQPQLQPKSSKRHHNQVEQVLSLNGDVSKAVVLKPKAGLFEGQSVAFITLSSCVIEGPSKCEIKPLSAYYTSRLPTIRKAVEAKVAPTIVPKVWIVLERIPLDDAGKIDRRKLQTWIQNANEAMCQQIMSIDSQEILATPMTDVEERLQKVVGKVLNVQPQTIAMNLPFAELGGNSTAAMQVVVRCKSQGISLKAEDVLQAMSLTQLASLAISSEVLARNSIDSTTEEFELTPMQRFYFHTPMGSRISQRASRDGSCRFNQSMLLRFKKSIGMEDIRAAIETVVGHHAMLRARFRPSRGSWSQYTLSEVSSSYHFGHHSVRTDASVEAVIKQAQASIDIENGPVFAAHHFHTNDGHQLLYLVAHHLVVDFKSWSVIVDDLDQLLLEGSLASGRAVSFREWTAHQRRRVNNTNSPIQFPFQINGADCGYWGVNQQTNNYANTVTAGFTLGTDITSLLSRSNETLRTDSSDIFLAALLLSFSQTFRDRPTPAIWNQEHERTVWDAEVDISETVGWFTSLCPLAVDISPSDDLFKVLRNVKDARRTVADRGVSYFASNLMDAESADSFTSSQSPLEIIFTYVGPTQSHDRQESLLEQIPVPNSRSLASPTSDIGPNVGRIALFEVSAAIDHGEAKFRFVYHRLSRHHDLIDAWIHTYEVFLQDGIKHLRSQHPELSMSDIPLMDMTYDGLSKLNREILPTLGIDATNIETVYPATANQQHILINESLIPGSSGVQTIYALSSLGNYIDIKQLCAAWQQVTTKHPVLRTLFVESSSKNGLFDQLILRHHSPNMLFIESRTRDNALYDLEKLPPLTSTKRSPAHRLVVCQAPGKTFLKLEMSQALCDGSSLAILFTELNQAYFNRTTLGTSGISYLEYLKCLKTTPCSIEFWRERLAGVQPCHFPNLLSQEQQVDGREFETTSVELGLSCRSVDQFSQQYQVDVTAVLSVAWGLVLRFYVGSDSVCFGYRTSGRDLPVEGLSDAVGCFSTVLIGHLAVHSSQSIAQMLMDAEENHREALHHQHVPVSSIEHVLKRKGDRLFNSCLSFGYENIDETSPASMKFRHVKLMQASEYDFNVDVNFRRGNLALDIGHRIVTPVQAENVAHAFERAVRTVLDNPGGTVREVDLFNDHDHRQIVAWNSEPKMDTTNENVHRLIGLRACDYPGIQAVCAWDGDFTYGELDELSIKMASYLVAWGVQPGTPVPVIVDKSRWAVVAMLAVLNIGAILIPVDVALTSMFSWIIKNVGAQTVLASESVREHLPGRDNQVIYLDEETLSSITALPTVILDPHPTSSYDAACILFNTASAMNHKGIAYSHGALATACIGQASALRINPSSRVMQLSSYSVDIALTEIFTTLVNGGCVCVPSAVERVEGFTPAAQRMNVNWTYLTPTLSRKLQPENLPNLSIVCFRTRQLEADTYGPWVGKAKILLAYGSAEACPLGLSASEVTASAAVRCIGKPFCGNYWIVNPDDCNRLMPVGAVGELVIGGPTLANGYDLTGGENKTYFTRRTSRANLGDVKPGRLLKTGHFVRYTEDGQIELVSSRGENTEITAKVEPRLRRCLGRGVDVVVDTIAFKYQDSDSTSILVAFVELGDSLYPGEPDLNHLSAVTKERLFLAKKMAEMALRDVVPNHLIPSTFIPVKQMPLTPSLKVDRRALQKMIMGLSKSQLLGLSSVPNPHEVQAASLNPLPLTKLEQRVRAIWARVLDVQESSITSNDGFVGLGGDSDLAHDLVITCRQQDLDVSIIDVLRNFSLTELCKVISVADVPVPEVESNMRKQRSPSNVFVGNAVLPQVGLEREEIEDFAEASSLQTAFIESGMLRTKGDISYLVINMTGPFGWDKLENAAFQLTKAHPMLRTAFITHNQQLFQTVLRSYKPEFQRYQCPSWRLSNLATKIIKRDQSAPINFRQPVTKFFYLDAGKSSILVMRLSRAQYNEASLPAIMNDLSRCCDHGDMVTQRPGFCDVVRAAQHASHNGAIDYWRTLLEEARMTQVVSQPTPLVASSDSKTIHRQIPTGSIQHLGIPFETILKGAWSVVLSNLSGSDDVVFGQLVEGKHLSLPGGHAVADVVGPTGNIIPVRTRLPDVPITPYEYFRCVQSQHVASVPHENMEFSDIISKCTSWPSWTNFSTVVQHQNSAERINLGHFLLGGATCKLNYIESNHQNSDMFVRSVTAGAAHVDISLTFSEKRMHPIFADEVLKMLCSTITLLTSAFIMEPLMLKGLNDDRAISRIPLPSYNQDKKLETPVQSVTPDHASAIHAVISSGWDAILSTSSLHVSDVRSVPFYDIWGSLIPAAELARFYNENMSRLDVPGLEQATFTLEDILEHPTMMKQFEMIIAQQQGVSSVESMTSGSSQSDVDELRDEVKAEISPLTPVTPFTRKKPSVGLDASAHALKKKGSGLLGRMGMHSIGA</sequence>
<evidence type="ECO:0000313" key="8">
    <source>
        <dbReference type="Proteomes" id="UP000193689"/>
    </source>
</evidence>
<dbReference type="Gene3D" id="3.30.559.10">
    <property type="entry name" value="Chloramphenicol acetyltransferase-like domain"/>
    <property type="match status" value="3"/>
</dbReference>
<dbReference type="InterPro" id="IPR000873">
    <property type="entry name" value="AMP-dep_synth/lig_dom"/>
</dbReference>
<dbReference type="Pfam" id="PF00668">
    <property type="entry name" value="Condensation"/>
    <property type="match status" value="3"/>
</dbReference>
<comment type="caution">
    <text evidence="7">The sequence shown here is derived from an EMBL/GenBank/DDBJ whole genome shotgun (WGS) entry which is preliminary data.</text>
</comment>
<organism evidence="7 8">
    <name type="scientific">Pseudomassariella vexata</name>
    <dbReference type="NCBI Taxonomy" id="1141098"/>
    <lineage>
        <taxon>Eukaryota</taxon>
        <taxon>Fungi</taxon>
        <taxon>Dikarya</taxon>
        <taxon>Ascomycota</taxon>
        <taxon>Pezizomycotina</taxon>
        <taxon>Sordariomycetes</taxon>
        <taxon>Xylariomycetidae</taxon>
        <taxon>Amphisphaeriales</taxon>
        <taxon>Pseudomassariaceae</taxon>
        <taxon>Pseudomassariella</taxon>
    </lineage>
</organism>
<dbReference type="PANTHER" id="PTHR45398">
    <property type="match status" value="1"/>
</dbReference>
<dbReference type="Pfam" id="PF00550">
    <property type="entry name" value="PP-binding"/>
    <property type="match status" value="3"/>
</dbReference>
<evidence type="ECO:0000256" key="5">
    <source>
        <dbReference type="SAM" id="MobiDB-lite"/>
    </source>
</evidence>
<feature type="domain" description="Carrier" evidence="6">
    <location>
        <begin position="33"/>
        <end position="109"/>
    </location>
</feature>
<dbReference type="Gene3D" id="3.30.559.30">
    <property type="entry name" value="Nonribosomal peptide synthetase, condensation domain"/>
    <property type="match status" value="3"/>
</dbReference>
<feature type="domain" description="Carrier" evidence="6">
    <location>
        <begin position="1847"/>
        <end position="1923"/>
    </location>
</feature>
<dbReference type="RefSeq" id="XP_040711463.1">
    <property type="nucleotide sequence ID" value="XM_040856727.1"/>
</dbReference>
<accession>A0A1Y2DHD6</accession>
<protein>
    <submittedName>
        <fullName evidence="7">Non-ribosomal peptide synthetase</fullName>
    </submittedName>
</protein>
<evidence type="ECO:0000256" key="4">
    <source>
        <dbReference type="ARBA" id="ARBA00029454"/>
    </source>
</evidence>
<feature type="region of interest" description="Disordered" evidence="5">
    <location>
        <begin position="147"/>
        <end position="176"/>
    </location>
</feature>
<dbReference type="Gene3D" id="3.40.50.12780">
    <property type="entry name" value="N-terminal domain of ligase-like"/>
    <property type="match status" value="1"/>
</dbReference>
<evidence type="ECO:0000256" key="1">
    <source>
        <dbReference type="ARBA" id="ARBA00022450"/>
    </source>
</evidence>
<dbReference type="OrthoDB" id="416786at2759"/>
<dbReference type="STRING" id="1141098.A0A1Y2DHD6"/>